<evidence type="ECO:0000256" key="1">
    <source>
        <dbReference type="ARBA" id="ARBA00004141"/>
    </source>
</evidence>
<feature type="compositionally biased region" description="Basic and acidic residues" evidence="9">
    <location>
        <begin position="505"/>
        <end position="521"/>
    </location>
</feature>
<feature type="transmembrane region" description="Helical" evidence="8">
    <location>
        <begin position="352"/>
        <end position="370"/>
    </location>
</feature>
<evidence type="ECO:0000256" key="9">
    <source>
        <dbReference type="SAM" id="MobiDB-lite"/>
    </source>
</evidence>
<dbReference type="InterPro" id="IPR018047">
    <property type="entry name" value="Ammonium_transpt_CS"/>
</dbReference>
<dbReference type="PANTHER" id="PTHR43029:SF1">
    <property type="entry name" value="AMMONIUM TRANSPORTER AMTB-LIKE DOMAIN-CONTAINING PROTEIN"/>
    <property type="match status" value="1"/>
</dbReference>
<keyword evidence="12" id="KW-1185">Reference proteome</keyword>
<feature type="transmembrane region" description="Helical" evidence="8">
    <location>
        <begin position="83"/>
        <end position="101"/>
    </location>
</feature>
<comment type="similarity">
    <text evidence="2 8">Belongs to the ammonia transporter channel (TC 1.A.11.2) family.</text>
</comment>
<dbReference type="GO" id="GO:0005886">
    <property type="term" value="C:plasma membrane"/>
    <property type="evidence" value="ECO:0007669"/>
    <property type="project" value="UniProtKB-SubCell"/>
</dbReference>
<keyword evidence="5 8" id="KW-1133">Transmembrane helix</keyword>
<keyword evidence="6 8" id="KW-0472">Membrane</keyword>
<feature type="region of interest" description="Disordered" evidence="9">
    <location>
        <begin position="505"/>
        <end position="568"/>
    </location>
</feature>
<gene>
    <name evidence="11" type="ORF">BMF94_4206</name>
</gene>
<dbReference type="SUPFAM" id="SSF111352">
    <property type="entry name" value="Ammonium transporter"/>
    <property type="match status" value="1"/>
</dbReference>
<evidence type="ECO:0000256" key="3">
    <source>
        <dbReference type="ARBA" id="ARBA00022448"/>
    </source>
</evidence>
<comment type="subcellular location">
    <subcellularLocation>
        <location evidence="8">Cell membrane</location>
        <topology evidence="8">Multi-pass membrane protein</topology>
    </subcellularLocation>
    <subcellularLocation>
        <location evidence="1">Membrane</location>
        <topology evidence="1">Multi-pass membrane protein</topology>
    </subcellularLocation>
</comment>
<dbReference type="STRING" id="741276.A0A2S5B7R1"/>
<sequence length="568" mass="61429">MVNIQYGELVGASQVIDAAAGQTYSIQPGGTDMIVTTPDGTLVSYNPGDIAWLLTCTALVWIMIPGVGYLYSGLVRRKNALTVLFLTMLAMAIISFQWFIWGYSLAFSPTGGKFLGDMHYALLRHVLETPVPQANNKVPQVVYMIYQNMFAALVPAVLIGAAAERGRVLPACIFFFCWATCVYCPVAHWIWAPEGWAFQYGVLDYAGGGPIEICSGVTGLVYSIFLGKRRGFGTHILSFKPHNVSYVIQGTIFLWGSTFAANVKAAVAITNTNLAASFGGLFWMLMDWRLERKWSAVGYCTGAICGLVAITPAAGFVGYGPSIFIGAFAAIVSNLLTTLKGLFAFDDAMDIYACHGVAGIVGLVFTGVWAQKDIAATDGYSVIDGGWLDGNYIQVGKQLAYICAVWGWCVVPTFVVSYILMFLINLIPGCKFRVDEEGEIIGVDEVELGEWAYDYIQIRREVDSTHGFKPAHPAATYVGAELPSTHVRPSSINSSEVRLRHQHEVAANDGHGIQHGEESRLSGRTIGGAAEGPSTEPPSNTREAGPGAFKGHGILHEKVNEKQPSDMV</sequence>
<dbReference type="PANTHER" id="PTHR43029">
    <property type="entry name" value="AMMONIUM TRANSPORTER MEP2"/>
    <property type="match status" value="1"/>
</dbReference>
<feature type="transmembrane region" description="Helical" evidence="8">
    <location>
        <begin position="50"/>
        <end position="71"/>
    </location>
</feature>
<dbReference type="NCBIfam" id="TIGR00836">
    <property type="entry name" value="amt"/>
    <property type="match status" value="1"/>
</dbReference>
<dbReference type="Proteomes" id="UP000237144">
    <property type="component" value="Unassembled WGS sequence"/>
</dbReference>
<proteinExistence type="inferred from homology"/>
<dbReference type="AlphaFoldDB" id="A0A2S5B7R1"/>
<feature type="transmembrane region" description="Helical" evidence="8">
    <location>
        <begin position="197"/>
        <end position="222"/>
    </location>
</feature>
<feature type="transmembrane region" description="Helical" evidence="8">
    <location>
        <begin position="323"/>
        <end position="345"/>
    </location>
</feature>
<dbReference type="InterPro" id="IPR024041">
    <property type="entry name" value="NH4_transpt_AmtB-like_dom"/>
</dbReference>
<feature type="compositionally biased region" description="Basic and acidic residues" evidence="9">
    <location>
        <begin position="554"/>
        <end position="568"/>
    </location>
</feature>
<feature type="transmembrane region" description="Helical" evidence="8">
    <location>
        <begin position="141"/>
        <end position="161"/>
    </location>
</feature>
<feature type="transmembrane region" description="Helical" evidence="8">
    <location>
        <begin position="168"/>
        <end position="191"/>
    </location>
</feature>
<evidence type="ECO:0000259" key="10">
    <source>
        <dbReference type="Pfam" id="PF00909"/>
    </source>
</evidence>
<evidence type="ECO:0000256" key="6">
    <source>
        <dbReference type="ARBA" id="ARBA00023136"/>
    </source>
</evidence>
<keyword evidence="7 8" id="KW-0924">Ammonia transport</keyword>
<feature type="transmembrane region" description="Helical" evidence="8">
    <location>
        <begin position="297"/>
        <end position="317"/>
    </location>
</feature>
<evidence type="ECO:0000313" key="12">
    <source>
        <dbReference type="Proteomes" id="UP000237144"/>
    </source>
</evidence>
<comment type="caution">
    <text evidence="11">The sequence shown here is derived from an EMBL/GenBank/DDBJ whole genome shotgun (WGS) entry which is preliminary data.</text>
</comment>
<protein>
    <recommendedName>
        <fullName evidence="8">Ammonium transporter</fullName>
    </recommendedName>
</protein>
<reference evidence="11 12" key="1">
    <citation type="journal article" date="2018" name="Front. Microbiol.">
        <title>Prospects for Fungal Bioremediation of Acidic Radioactive Waste Sites: Characterization and Genome Sequence of Rhodotorula taiwanensis MD1149.</title>
        <authorList>
            <person name="Tkavc R."/>
            <person name="Matrosova V.Y."/>
            <person name="Grichenko O.E."/>
            <person name="Gostincar C."/>
            <person name="Volpe R.P."/>
            <person name="Klimenkova P."/>
            <person name="Gaidamakova E.K."/>
            <person name="Zhou C.E."/>
            <person name="Stewart B.J."/>
            <person name="Lyman M.G."/>
            <person name="Malfatti S.A."/>
            <person name="Rubinfeld B."/>
            <person name="Courtot M."/>
            <person name="Singh J."/>
            <person name="Dalgard C.L."/>
            <person name="Hamilton T."/>
            <person name="Frey K.G."/>
            <person name="Gunde-Cimerman N."/>
            <person name="Dugan L."/>
            <person name="Daly M.J."/>
        </authorList>
    </citation>
    <scope>NUCLEOTIDE SEQUENCE [LARGE SCALE GENOMIC DNA]</scope>
    <source>
        <strain evidence="11 12">MD1149</strain>
    </source>
</reference>
<evidence type="ECO:0000256" key="8">
    <source>
        <dbReference type="RuleBase" id="RU362002"/>
    </source>
</evidence>
<organism evidence="11 12">
    <name type="scientific">Rhodotorula taiwanensis</name>
    <dbReference type="NCBI Taxonomy" id="741276"/>
    <lineage>
        <taxon>Eukaryota</taxon>
        <taxon>Fungi</taxon>
        <taxon>Dikarya</taxon>
        <taxon>Basidiomycota</taxon>
        <taxon>Pucciniomycotina</taxon>
        <taxon>Microbotryomycetes</taxon>
        <taxon>Sporidiobolales</taxon>
        <taxon>Sporidiobolaceae</taxon>
        <taxon>Rhodotorula</taxon>
    </lineage>
</organism>
<evidence type="ECO:0000256" key="7">
    <source>
        <dbReference type="ARBA" id="ARBA00023177"/>
    </source>
</evidence>
<evidence type="ECO:0000256" key="2">
    <source>
        <dbReference type="ARBA" id="ARBA00005887"/>
    </source>
</evidence>
<dbReference type="InterPro" id="IPR029020">
    <property type="entry name" value="Ammonium/urea_transptr"/>
</dbReference>
<dbReference type="OrthoDB" id="534912at2759"/>
<feature type="domain" description="Ammonium transporter AmtB-like" evidence="10">
    <location>
        <begin position="51"/>
        <end position="453"/>
    </location>
</feature>
<dbReference type="EMBL" id="PJQD01000047">
    <property type="protein sequence ID" value="POY72797.1"/>
    <property type="molecule type" value="Genomic_DNA"/>
</dbReference>
<feature type="transmembrane region" description="Helical" evidence="8">
    <location>
        <begin position="399"/>
        <end position="424"/>
    </location>
</feature>
<comment type="caution">
    <text evidence="8">Lacks conserved residue(s) required for the propagation of feature annotation.</text>
</comment>
<dbReference type="GO" id="GO:0008519">
    <property type="term" value="F:ammonium channel activity"/>
    <property type="evidence" value="ECO:0007669"/>
    <property type="project" value="InterPro"/>
</dbReference>
<dbReference type="Pfam" id="PF00909">
    <property type="entry name" value="Ammonium_transp"/>
    <property type="match status" value="1"/>
</dbReference>
<evidence type="ECO:0000256" key="4">
    <source>
        <dbReference type="ARBA" id="ARBA00022692"/>
    </source>
</evidence>
<dbReference type="Gene3D" id="1.10.3430.10">
    <property type="entry name" value="Ammonium transporter AmtB like domains"/>
    <property type="match status" value="1"/>
</dbReference>
<evidence type="ECO:0000256" key="5">
    <source>
        <dbReference type="ARBA" id="ARBA00022989"/>
    </source>
</evidence>
<evidence type="ECO:0000313" key="11">
    <source>
        <dbReference type="EMBL" id="POY72797.1"/>
    </source>
</evidence>
<dbReference type="InterPro" id="IPR001905">
    <property type="entry name" value="Ammonium_transpt"/>
</dbReference>
<name>A0A2S5B7R1_9BASI</name>
<keyword evidence="4 8" id="KW-0812">Transmembrane</keyword>
<dbReference type="PROSITE" id="PS01219">
    <property type="entry name" value="AMMONIUM_TRANSP"/>
    <property type="match status" value="1"/>
</dbReference>
<keyword evidence="3 8" id="KW-0813">Transport</keyword>
<accession>A0A2S5B7R1</accession>